<accession>A0A917FKW2</accession>
<sequence length="289" mass="31824">MAKAPRLNWQALLFTVALHAGFIGLVWLASVWVLPSNEQAASGEPVQASLSFSAEDLARVRKAVAEAAAERPQPKPEPRPQTSLEPLQETAQDWVDQPDDTVQEQVERNAALSSEALREQERKRKQGQVELTEDVKKAEAEENRQRLIRQQLAQVQKERARLQAEIEAKKLDALAGAKTPAPVAKPAPAGQAGTSATGTAKYLAAINATARANWNTVQIPQQTRCQVEFTQIRGGEVIDVAFLACPLDAQGRESIERALYKSPMPYAGFEAVFQRKVTLTFCYPDEVCR</sequence>
<evidence type="ECO:0000256" key="1">
    <source>
        <dbReference type="SAM" id="MobiDB-lite"/>
    </source>
</evidence>
<feature type="region of interest" description="Disordered" evidence="1">
    <location>
        <begin position="65"/>
        <end position="85"/>
    </location>
</feature>
<keyword evidence="4" id="KW-1185">Reference proteome</keyword>
<dbReference type="Proteomes" id="UP000632858">
    <property type="component" value="Unassembled WGS sequence"/>
</dbReference>
<evidence type="ECO:0000313" key="3">
    <source>
        <dbReference type="EMBL" id="GGF86688.1"/>
    </source>
</evidence>
<evidence type="ECO:0000256" key="2">
    <source>
        <dbReference type="SAM" id="Phobius"/>
    </source>
</evidence>
<keyword evidence="2" id="KW-0812">Transmembrane</keyword>
<dbReference type="SUPFAM" id="SSF74653">
    <property type="entry name" value="TolA/TonB C-terminal domain"/>
    <property type="match status" value="1"/>
</dbReference>
<dbReference type="Gene3D" id="3.30.1150.10">
    <property type="match status" value="1"/>
</dbReference>
<name>A0A917FKW2_9GAMM</name>
<keyword evidence="2" id="KW-0472">Membrane</keyword>
<keyword evidence="2" id="KW-1133">Transmembrane helix</keyword>
<organism evidence="3 4">
    <name type="scientific">Arenimonas maotaiensis</name>
    <dbReference type="NCBI Taxonomy" id="1446479"/>
    <lineage>
        <taxon>Bacteria</taxon>
        <taxon>Pseudomonadati</taxon>
        <taxon>Pseudomonadota</taxon>
        <taxon>Gammaproteobacteria</taxon>
        <taxon>Lysobacterales</taxon>
        <taxon>Lysobacteraceae</taxon>
        <taxon>Arenimonas</taxon>
    </lineage>
</organism>
<feature type="transmembrane region" description="Helical" evidence="2">
    <location>
        <begin position="12"/>
        <end position="34"/>
    </location>
</feature>
<dbReference type="AlphaFoldDB" id="A0A917FKW2"/>
<protein>
    <submittedName>
        <fullName evidence="3">Protein TolA</fullName>
    </submittedName>
</protein>
<evidence type="ECO:0000313" key="4">
    <source>
        <dbReference type="Proteomes" id="UP000632858"/>
    </source>
</evidence>
<proteinExistence type="predicted"/>
<comment type="caution">
    <text evidence="3">The sequence shown here is derived from an EMBL/GenBank/DDBJ whole genome shotgun (WGS) entry which is preliminary data.</text>
</comment>
<dbReference type="EMBL" id="BMFO01000001">
    <property type="protein sequence ID" value="GGF86688.1"/>
    <property type="molecule type" value="Genomic_DNA"/>
</dbReference>
<feature type="region of interest" description="Disordered" evidence="1">
    <location>
        <begin position="111"/>
        <end position="131"/>
    </location>
</feature>
<feature type="compositionally biased region" description="Basic and acidic residues" evidence="1">
    <location>
        <begin position="68"/>
        <end position="78"/>
    </location>
</feature>
<gene>
    <name evidence="3" type="primary">tolA</name>
    <name evidence="3" type="ORF">GCM10010960_05830</name>
</gene>
<dbReference type="RefSeq" id="WP_188447563.1">
    <property type="nucleotide sequence ID" value="NZ_BMFO01000001.1"/>
</dbReference>
<reference evidence="3" key="2">
    <citation type="submission" date="2020-09" db="EMBL/GenBank/DDBJ databases">
        <authorList>
            <person name="Sun Q."/>
            <person name="Zhou Y."/>
        </authorList>
    </citation>
    <scope>NUCLEOTIDE SEQUENCE</scope>
    <source>
        <strain evidence="3">CGMCC 1.12726</strain>
    </source>
</reference>
<reference evidence="3" key="1">
    <citation type="journal article" date="2014" name="Int. J. Syst. Evol. Microbiol.">
        <title>Complete genome sequence of Corynebacterium casei LMG S-19264T (=DSM 44701T), isolated from a smear-ripened cheese.</title>
        <authorList>
            <consortium name="US DOE Joint Genome Institute (JGI-PGF)"/>
            <person name="Walter F."/>
            <person name="Albersmeier A."/>
            <person name="Kalinowski J."/>
            <person name="Ruckert C."/>
        </authorList>
    </citation>
    <scope>NUCLEOTIDE SEQUENCE</scope>
    <source>
        <strain evidence="3">CGMCC 1.12726</strain>
    </source>
</reference>